<feature type="non-terminal residue" evidence="2">
    <location>
        <position position="1"/>
    </location>
</feature>
<reference evidence="2 3" key="1">
    <citation type="journal article" date="2014" name="Nat. Genet.">
        <title>Genome and transcriptome of the porcine whipworm Trichuris suis.</title>
        <authorList>
            <person name="Jex A.R."/>
            <person name="Nejsum P."/>
            <person name="Schwarz E.M."/>
            <person name="Hu L."/>
            <person name="Young N.D."/>
            <person name="Hall R.S."/>
            <person name="Korhonen P.K."/>
            <person name="Liao S."/>
            <person name="Thamsborg S."/>
            <person name="Xia J."/>
            <person name="Xu P."/>
            <person name="Wang S."/>
            <person name="Scheerlinck J.P."/>
            <person name="Hofmann A."/>
            <person name="Sternberg P.W."/>
            <person name="Wang J."/>
            <person name="Gasser R.B."/>
        </authorList>
    </citation>
    <scope>NUCLEOTIDE SEQUENCE [LARGE SCALE GENOMIC DNA]</scope>
    <source>
        <strain evidence="2">DCEP-RM93F</strain>
        <strain evidence="1">DCEP-RM93M</strain>
    </source>
</reference>
<feature type="non-terminal residue" evidence="2">
    <location>
        <position position="74"/>
    </location>
</feature>
<dbReference type="AlphaFoldDB" id="A0A085MVI8"/>
<keyword evidence="3" id="KW-1185">Reference proteome</keyword>
<evidence type="ECO:0000313" key="3">
    <source>
        <dbReference type="Proteomes" id="UP000030764"/>
    </source>
</evidence>
<protein>
    <submittedName>
        <fullName evidence="2">Uncharacterized protein</fullName>
    </submittedName>
</protein>
<accession>A0A085MVI8</accession>
<dbReference type="Proteomes" id="UP000030758">
    <property type="component" value="Unassembled WGS sequence"/>
</dbReference>
<sequence length="74" mass="7882">CVKDLTCIVHSTVRSLRHLDETGASQSTSKGMKVQSAHPFSLGSPACAGCLIHSAILCSLPAILFSMVPRWKSN</sequence>
<evidence type="ECO:0000313" key="1">
    <source>
        <dbReference type="EMBL" id="KFD58362.1"/>
    </source>
</evidence>
<evidence type="ECO:0000313" key="2">
    <source>
        <dbReference type="EMBL" id="KFD61234.1"/>
    </source>
</evidence>
<dbReference type="EMBL" id="KL367630">
    <property type="protein sequence ID" value="KFD61234.1"/>
    <property type="molecule type" value="Genomic_DNA"/>
</dbReference>
<dbReference type="EMBL" id="KL363184">
    <property type="protein sequence ID" value="KFD58362.1"/>
    <property type="molecule type" value="Genomic_DNA"/>
</dbReference>
<name>A0A085MVI8_9BILA</name>
<organism evidence="2">
    <name type="scientific">Trichuris suis</name>
    <name type="common">pig whipworm</name>
    <dbReference type="NCBI Taxonomy" id="68888"/>
    <lineage>
        <taxon>Eukaryota</taxon>
        <taxon>Metazoa</taxon>
        <taxon>Ecdysozoa</taxon>
        <taxon>Nematoda</taxon>
        <taxon>Enoplea</taxon>
        <taxon>Dorylaimia</taxon>
        <taxon>Trichinellida</taxon>
        <taxon>Trichuridae</taxon>
        <taxon>Trichuris</taxon>
    </lineage>
</organism>
<gene>
    <name evidence="1" type="ORF">M513_00588</name>
    <name evidence="2" type="ORF">M514_00588</name>
</gene>
<dbReference type="Proteomes" id="UP000030764">
    <property type="component" value="Unassembled WGS sequence"/>
</dbReference>
<proteinExistence type="predicted"/>